<dbReference type="Proteomes" id="UP000887116">
    <property type="component" value="Unassembled WGS sequence"/>
</dbReference>
<accession>A0A8X6HPH8</accession>
<dbReference type="GO" id="GO:0016874">
    <property type="term" value="F:ligase activity"/>
    <property type="evidence" value="ECO:0007669"/>
    <property type="project" value="UniProtKB-KW"/>
</dbReference>
<dbReference type="GO" id="GO:0061630">
    <property type="term" value="F:ubiquitin protein ligase activity"/>
    <property type="evidence" value="ECO:0007669"/>
    <property type="project" value="UniProtKB-EC"/>
</dbReference>
<evidence type="ECO:0000313" key="4">
    <source>
        <dbReference type="EMBL" id="GFQ78587.1"/>
    </source>
</evidence>
<dbReference type="PANTHER" id="PTHR45700:SF3">
    <property type="entry name" value="UBIQUITIN-PROTEIN LIGASE E3B"/>
    <property type="match status" value="1"/>
</dbReference>
<dbReference type="AlphaFoldDB" id="A0A8X6HPH8"/>
<reference evidence="4" key="1">
    <citation type="submission" date="2020-07" db="EMBL/GenBank/DDBJ databases">
        <title>Multicomponent nature underlies the extraordinary mechanical properties of spider dragline silk.</title>
        <authorList>
            <person name="Kono N."/>
            <person name="Nakamura H."/>
            <person name="Mori M."/>
            <person name="Yoshida Y."/>
            <person name="Ohtoshi R."/>
            <person name="Malay A.D."/>
            <person name="Moran D.A.P."/>
            <person name="Tomita M."/>
            <person name="Numata K."/>
            <person name="Arakawa K."/>
        </authorList>
    </citation>
    <scope>NUCLEOTIDE SEQUENCE</scope>
</reference>
<keyword evidence="3" id="KW-0808">Transferase</keyword>
<comment type="caution">
    <text evidence="4">The sequence shown here is derived from an EMBL/GenBank/DDBJ whole genome shotgun (WGS) entry which is preliminary data.</text>
</comment>
<dbReference type="PANTHER" id="PTHR45700">
    <property type="entry name" value="UBIQUITIN-PROTEIN LIGASE E3C"/>
    <property type="match status" value="1"/>
</dbReference>
<keyword evidence="4" id="KW-0436">Ligase</keyword>
<evidence type="ECO:0000256" key="1">
    <source>
        <dbReference type="ARBA" id="ARBA00000885"/>
    </source>
</evidence>
<dbReference type="InterPro" id="IPR044611">
    <property type="entry name" value="E3A/B/C-like"/>
</dbReference>
<evidence type="ECO:0000313" key="5">
    <source>
        <dbReference type="Proteomes" id="UP000887116"/>
    </source>
</evidence>
<dbReference type="GO" id="GO:0006511">
    <property type="term" value="P:ubiquitin-dependent protein catabolic process"/>
    <property type="evidence" value="ECO:0007669"/>
    <property type="project" value="TreeGrafter"/>
</dbReference>
<dbReference type="EC" id="2.3.2.26" evidence="2"/>
<dbReference type="EMBL" id="BMAO01031919">
    <property type="protein sequence ID" value="GFQ78587.1"/>
    <property type="molecule type" value="Genomic_DNA"/>
</dbReference>
<protein>
    <recommendedName>
        <fullName evidence="2">HECT-type E3 ubiquitin transferase</fullName>
        <ecNumber evidence="2">2.3.2.26</ecNumber>
    </recommendedName>
</protein>
<evidence type="ECO:0000256" key="2">
    <source>
        <dbReference type="ARBA" id="ARBA00012485"/>
    </source>
</evidence>
<dbReference type="GO" id="GO:0000209">
    <property type="term" value="P:protein polyubiquitination"/>
    <property type="evidence" value="ECO:0007669"/>
    <property type="project" value="InterPro"/>
</dbReference>
<name>A0A8X6HPH8_TRICU</name>
<organism evidence="4 5">
    <name type="scientific">Trichonephila clavata</name>
    <name type="common">Joro spider</name>
    <name type="synonym">Nephila clavata</name>
    <dbReference type="NCBI Taxonomy" id="2740835"/>
    <lineage>
        <taxon>Eukaryota</taxon>
        <taxon>Metazoa</taxon>
        <taxon>Ecdysozoa</taxon>
        <taxon>Arthropoda</taxon>
        <taxon>Chelicerata</taxon>
        <taxon>Arachnida</taxon>
        <taxon>Araneae</taxon>
        <taxon>Araneomorphae</taxon>
        <taxon>Entelegynae</taxon>
        <taxon>Araneoidea</taxon>
        <taxon>Nephilidae</taxon>
        <taxon>Trichonephila</taxon>
    </lineage>
</organism>
<evidence type="ECO:0000256" key="3">
    <source>
        <dbReference type="ARBA" id="ARBA00022679"/>
    </source>
</evidence>
<sequence>MVLPNLWKFISSLGPGNGLKAFLDHLAVTSKTCSPEFQILVLFCDCATHLITILDDVELYEQQKPFCLEDLVSISAFLNQLVFKLIWNNLIDAKAVKSNALLTSAHTLLMLLYKRDCRHAYTPPDHWL</sequence>
<dbReference type="OrthoDB" id="8068875at2759"/>
<gene>
    <name evidence="4" type="primary">UBE3B</name>
    <name evidence="4" type="ORF">TNCT_4921</name>
</gene>
<proteinExistence type="predicted"/>
<keyword evidence="5" id="KW-1185">Reference proteome</keyword>
<comment type="catalytic activity">
    <reaction evidence="1">
        <text>S-ubiquitinyl-[E2 ubiquitin-conjugating enzyme]-L-cysteine + [acceptor protein]-L-lysine = [E2 ubiquitin-conjugating enzyme]-L-cysteine + N(6)-ubiquitinyl-[acceptor protein]-L-lysine.</text>
        <dbReference type="EC" id="2.3.2.26"/>
    </reaction>
</comment>